<dbReference type="Pfam" id="PF01381">
    <property type="entry name" value="HTH_3"/>
    <property type="match status" value="1"/>
</dbReference>
<organism evidence="3 4">
    <name type="scientific">Leuconostoc pseudomesenteroides</name>
    <dbReference type="NCBI Taxonomy" id="33968"/>
    <lineage>
        <taxon>Bacteria</taxon>
        <taxon>Bacillati</taxon>
        <taxon>Bacillota</taxon>
        <taxon>Bacilli</taxon>
        <taxon>Lactobacillales</taxon>
        <taxon>Lactobacillaceae</taxon>
        <taxon>Leuconostoc</taxon>
    </lineage>
</organism>
<sequence length="179" mass="21262">MSNRIKKLRSERKLTQKQFSDQINIPVTTLAQYERGEREPKLETWYKLANFFHVTIPYIQGVQRFRSVDEYAQESQVVRNIRNRAYASNDKTTEDFQEYALRSTELSIDANWDDLQKSYSRLLASLDFNDKMFSSWDTRQKLKLVQIVENFIMQSSFLTDQSDINSFLDSINYIIESKL</sequence>
<dbReference type="Gene3D" id="1.10.260.40">
    <property type="entry name" value="lambda repressor-like DNA-binding domains"/>
    <property type="match status" value="1"/>
</dbReference>
<evidence type="ECO:0000259" key="2">
    <source>
        <dbReference type="PROSITE" id="PS50943"/>
    </source>
</evidence>
<dbReference type="EMBL" id="CP042383">
    <property type="protein sequence ID" value="QEA43000.1"/>
    <property type="molecule type" value="Genomic_DNA"/>
</dbReference>
<dbReference type="GO" id="GO:0003677">
    <property type="term" value="F:DNA binding"/>
    <property type="evidence" value="ECO:0007669"/>
    <property type="project" value="UniProtKB-KW"/>
</dbReference>
<gene>
    <name evidence="3" type="ORF">FGL85_10995</name>
</gene>
<dbReference type="KEGG" id="lpse:FGL85_10995"/>
<dbReference type="PROSITE" id="PS50943">
    <property type="entry name" value="HTH_CROC1"/>
    <property type="match status" value="1"/>
</dbReference>
<dbReference type="AlphaFoldDB" id="A0A5B8T7H2"/>
<dbReference type="SMART" id="SM00530">
    <property type="entry name" value="HTH_XRE"/>
    <property type="match status" value="1"/>
</dbReference>
<dbReference type="CDD" id="cd00093">
    <property type="entry name" value="HTH_XRE"/>
    <property type="match status" value="1"/>
</dbReference>
<protein>
    <submittedName>
        <fullName evidence="3">Helix-turn-helix transcriptional regulator</fullName>
    </submittedName>
</protein>
<evidence type="ECO:0000313" key="3">
    <source>
        <dbReference type="EMBL" id="QEA43000.1"/>
    </source>
</evidence>
<evidence type="ECO:0000313" key="4">
    <source>
        <dbReference type="Proteomes" id="UP000321296"/>
    </source>
</evidence>
<dbReference type="InterPro" id="IPR010982">
    <property type="entry name" value="Lambda_DNA-bd_dom_sf"/>
</dbReference>
<accession>A0A5B8T7H2</accession>
<dbReference type="PANTHER" id="PTHR46558">
    <property type="entry name" value="TRACRIPTIONAL REGULATORY PROTEIN-RELATED-RELATED"/>
    <property type="match status" value="1"/>
</dbReference>
<dbReference type="SUPFAM" id="SSF47413">
    <property type="entry name" value="lambda repressor-like DNA-binding domains"/>
    <property type="match status" value="1"/>
</dbReference>
<dbReference type="RefSeq" id="WP_147651979.1">
    <property type="nucleotide sequence ID" value="NZ_CP042383.1"/>
</dbReference>
<dbReference type="PANTHER" id="PTHR46558:SF11">
    <property type="entry name" value="HTH-TYPE TRANSCRIPTIONAL REGULATOR XRE"/>
    <property type="match status" value="1"/>
</dbReference>
<proteinExistence type="predicted"/>
<keyword evidence="1" id="KW-0238">DNA-binding</keyword>
<name>A0A5B8T7H2_LEUPS</name>
<feature type="domain" description="HTH cro/C1-type" evidence="2">
    <location>
        <begin position="5"/>
        <end position="59"/>
    </location>
</feature>
<evidence type="ECO:0000256" key="1">
    <source>
        <dbReference type="ARBA" id="ARBA00023125"/>
    </source>
</evidence>
<dbReference type="Proteomes" id="UP000321296">
    <property type="component" value="Chromosome"/>
</dbReference>
<dbReference type="InterPro" id="IPR001387">
    <property type="entry name" value="Cro/C1-type_HTH"/>
</dbReference>
<reference evidence="3 4" key="1">
    <citation type="submission" date="2019-06" db="EMBL/GenBank/DDBJ databases">
        <title>Genome analyses of bacteria isolated from kimchi.</title>
        <authorList>
            <person name="Lee S."/>
            <person name="Ahn S."/>
            <person name="Roh S."/>
        </authorList>
    </citation>
    <scope>NUCLEOTIDE SEQUENCE [LARGE SCALE GENOMIC DNA]</scope>
    <source>
        <strain evidence="3 4">CBA3630</strain>
    </source>
</reference>